<organism evidence="5 6">
    <name type="scientific">Auricularia subglabra (strain TFB-10046 / SS5)</name>
    <name type="common">White-rot fungus</name>
    <name type="synonym">Auricularia delicata (strain TFB10046)</name>
    <dbReference type="NCBI Taxonomy" id="717982"/>
    <lineage>
        <taxon>Eukaryota</taxon>
        <taxon>Fungi</taxon>
        <taxon>Dikarya</taxon>
        <taxon>Basidiomycota</taxon>
        <taxon>Agaricomycotina</taxon>
        <taxon>Agaricomycetes</taxon>
        <taxon>Auriculariales</taxon>
        <taxon>Auriculariaceae</taxon>
        <taxon>Auricularia</taxon>
    </lineage>
</organism>
<protein>
    <recommendedName>
        <fullName evidence="2">Histone H2A</fullName>
    </recommendedName>
</protein>
<evidence type="ECO:0000259" key="4">
    <source>
        <dbReference type="Pfam" id="PF00125"/>
    </source>
</evidence>
<dbReference type="GO" id="GO:0005634">
    <property type="term" value="C:nucleus"/>
    <property type="evidence" value="ECO:0007669"/>
    <property type="project" value="UniProtKB-SubCell"/>
</dbReference>
<dbReference type="GO" id="GO:0030527">
    <property type="term" value="F:structural constituent of chromatin"/>
    <property type="evidence" value="ECO:0007669"/>
    <property type="project" value="InterPro"/>
</dbReference>
<comment type="subunit">
    <text evidence="2">The nucleosome is a histone octamer containing two molecules each of H2A, H2B, H3 and H4 assembled in one H3-H4 heterotetramer and two H2A-H2B heterodimers. The octamer wraps approximately 147 bp of DNA.</text>
</comment>
<dbReference type="SMART" id="SM00414">
    <property type="entry name" value="H2A"/>
    <property type="match status" value="1"/>
</dbReference>
<keyword evidence="2" id="KW-0238">DNA-binding</keyword>
<dbReference type="GO" id="GO:0046982">
    <property type="term" value="F:protein heterodimerization activity"/>
    <property type="evidence" value="ECO:0007669"/>
    <property type="project" value="InterPro"/>
</dbReference>
<dbReference type="Pfam" id="PF00125">
    <property type="entry name" value="Histone"/>
    <property type="match status" value="1"/>
</dbReference>
<dbReference type="InterPro" id="IPR002119">
    <property type="entry name" value="Histone_H2A"/>
</dbReference>
<dbReference type="EMBL" id="JH688741">
    <property type="protein sequence ID" value="EJD32687.1"/>
    <property type="molecule type" value="Genomic_DNA"/>
</dbReference>
<dbReference type="AlphaFoldDB" id="J0D247"/>
<reference evidence="6" key="1">
    <citation type="journal article" date="2012" name="Science">
        <title>The Paleozoic origin of enzymatic lignin decomposition reconstructed from 31 fungal genomes.</title>
        <authorList>
            <person name="Floudas D."/>
            <person name="Binder M."/>
            <person name="Riley R."/>
            <person name="Barry K."/>
            <person name="Blanchette R.A."/>
            <person name="Henrissat B."/>
            <person name="Martinez A.T."/>
            <person name="Otillar R."/>
            <person name="Spatafora J.W."/>
            <person name="Yadav J.S."/>
            <person name="Aerts A."/>
            <person name="Benoit I."/>
            <person name="Boyd A."/>
            <person name="Carlson A."/>
            <person name="Copeland A."/>
            <person name="Coutinho P.M."/>
            <person name="de Vries R.P."/>
            <person name="Ferreira P."/>
            <person name="Findley K."/>
            <person name="Foster B."/>
            <person name="Gaskell J."/>
            <person name="Glotzer D."/>
            <person name="Gorecki P."/>
            <person name="Heitman J."/>
            <person name="Hesse C."/>
            <person name="Hori C."/>
            <person name="Igarashi K."/>
            <person name="Jurgens J.A."/>
            <person name="Kallen N."/>
            <person name="Kersten P."/>
            <person name="Kohler A."/>
            <person name="Kuees U."/>
            <person name="Kumar T.K.A."/>
            <person name="Kuo A."/>
            <person name="LaButti K."/>
            <person name="Larrondo L.F."/>
            <person name="Lindquist E."/>
            <person name="Ling A."/>
            <person name="Lombard V."/>
            <person name="Lucas S."/>
            <person name="Lundell T."/>
            <person name="Martin R."/>
            <person name="McLaughlin D.J."/>
            <person name="Morgenstern I."/>
            <person name="Morin E."/>
            <person name="Murat C."/>
            <person name="Nagy L.G."/>
            <person name="Nolan M."/>
            <person name="Ohm R.A."/>
            <person name="Patyshakuliyeva A."/>
            <person name="Rokas A."/>
            <person name="Ruiz-Duenas F.J."/>
            <person name="Sabat G."/>
            <person name="Salamov A."/>
            <person name="Samejima M."/>
            <person name="Schmutz J."/>
            <person name="Slot J.C."/>
            <person name="St John F."/>
            <person name="Stenlid J."/>
            <person name="Sun H."/>
            <person name="Sun S."/>
            <person name="Syed K."/>
            <person name="Tsang A."/>
            <person name="Wiebenga A."/>
            <person name="Young D."/>
            <person name="Pisabarro A."/>
            <person name="Eastwood D.C."/>
            <person name="Martin F."/>
            <person name="Cullen D."/>
            <person name="Grigoriev I.V."/>
            <person name="Hibbett D.S."/>
        </authorList>
    </citation>
    <scope>NUCLEOTIDE SEQUENCE [LARGE SCALE GENOMIC DNA]</scope>
    <source>
        <strain evidence="6">TFB10046</strain>
    </source>
</reference>
<dbReference type="InParanoid" id="J0D247"/>
<keyword evidence="2" id="KW-0539">Nucleus</keyword>
<dbReference type="eggNOG" id="KOG1756">
    <property type="taxonomic scope" value="Eukaryota"/>
</dbReference>
<dbReference type="PRINTS" id="PR00620">
    <property type="entry name" value="HISTONEH2A"/>
</dbReference>
<dbReference type="SUPFAM" id="SSF47113">
    <property type="entry name" value="Histone-fold"/>
    <property type="match status" value="1"/>
</dbReference>
<evidence type="ECO:0000313" key="6">
    <source>
        <dbReference type="Proteomes" id="UP000006514"/>
    </source>
</evidence>
<comment type="similarity">
    <text evidence="1 2">Belongs to the histone H2A family.</text>
</comment>
<evidence type="ECO:0000256" key="3">
    <source>
        <dbReference type="SAM" id="MobiDB-lite"/>
    </source>
</evidence>
<dbReference type="Proteomes" id="UP000006514">
    <property type="component" value="Unassembled WGS sequence"/>
</dbReference>
<sequence>MTAASGKGKGKERGGKVFPGGLSAEKPSKTARAGLCFAVSRVYRNIKRGRYAQRVTQSAAVYFTAVLEYLVAEILELSGNAAHQNSRKRISPRHVHLAVRNDEE</sequence>
<dbReference type="GO" id="GO:0003677">
    <property type="term" value="F:DNA binding"/>
    <property type="evidence" value="ECO:0007669"/>
    <property type="project" value="UniProtKB-KW"/>
</dbReference>
<keyword evidence="2" id="KW-0158">Chromosome</keyword>
<keyword evidence="2" id="KW-0544">Nucleosome core</keyword>
<dbReference type="PANTHER" id="PTHR23430">
    <property type="entry name" value="HISTONE H2A"/>
    <property type="match status" value="1"/>
</dbReference>
<dbReference type="CDD" id="cd00074">
    <property type="entry name" value="HFD_H2A"/>
    <property type="match status" value="1"/>
</dbReference>
<accession>J0D247</accession>
<gene>
    <name evidence="5" type="ORF">AURDEDRAFT_77533</name>
</gene>
<dbReference type="KEGG" id="adl:AURDEDRAFT_77533"/>
<feature type="domain" description="Core Histone H2A/H2B/H3" evidence="4">
    <location>
        <begin position="28"/>
        <end position="100"/>
    </location>
</feature>
<dbReference type="GO" id="GO:0000786">
    <property type="term" value="C:nucleosome"/>
    <property type="evidence" value="ECO:0007669"/>
    <property type="project" value="UniProtKB-KW"/>
</dbReference>
<dbReference type="InterPro" id="IPR009072">
    <property type="entry name" value="Histone-fold"/>
</dbReference>
<evidence type="ECO:0000256" key="2">
    <source>
        <dbReference type="RuleBase" id="RU003767"/>
    </source>
</evidence>
<feature type="region of interest" description="Disordered" evidence="3">
    <location>
        <begin position="1"/>
        <end position="29"/>
    </location>
</feature>
<comment type="subcellular location">
    <subcellularLocation>
        <location evidence="2">Nucleus</location>
    </subcellularLocation>
</comment>
<name>J0D247_AURST</name>
<dbReference type="InterPro" id="IPR007125">
    <property type="entry name" value="H2A/H2B/H3"/>
</dbReference>
<keyword evidence="6" id="KW-1185">Reference proteome</keyword>
<evidence type="ECO:0000313" key="5">
    <source>
        <dbReference type="EMBL" id="EJD32687.1"/>
    </source>
</evidence>
<dbReference type="OrthoDB" id="9421954at2759"/>
<proteinExistence type="inferred from homology"/>
<dbReference type="OMA" id="YAPRIGC"/>
<dbReference type="Gene3D" id="1.10.20.10">
    <property type="entry name" value="Histone, subunit A"/>
    <property type="match status" value="1"/>
</dbReference>
<evidence type="ECO:0000256" key="1">
    <source>
        <dbReference type="ARBA" id="ARBA00010691"/>
    </source>
</evidence>